<dbReference type="Pfam" id="PF01022">
    <property type="entry name" value="HTH_5"/>
    <property type="match status" value="1"/>
</dbReference>
<keyword evidence="1" id="KW-0805">Transcription regulation</keyword>
<dbReference type="Gene3D" id="1.10.10.10">
    <property type="entry name" value="Winged helix-like DNA-binding domain superfamily/Winged helix DNA-binding domain"/>
    <property type="match status" value="1"/>
</dbReference>
<dbReference type="RefSeq" id="WP_107748213.1">
    <property type="nucleotide sequence ID" value="NZ_CP015453.1"/>
</dbReference>
<organism evidence="6 7">
    <name type="scientific">Dietzia psychralcaliphila</name>
    <dbReference type="NCBI Taxonomy" id="139021"/>
    <lineage>
        <taxon>Bacteria</taxon>
        <taxon>Bacillati</taxon>
        <taxon>Actinomycetota</taxon>
        <taxon>Actinomycetes</taxon>
        <taxon>Mycobacteriales</taxon>
        <taxon>Dietziaceae</taxon>
        <taxon>Dietzia</taxon>
    </lineage>
</organism>
<dbReference type="InterPro" id="IPR001845">
    <property type="entry name" value="HTH_ArsR_DNA-bd_dom"/>
</dbReference>
<evidence type="ECO:0000259" key="5">
    <source>
        <dbReference type="PROSITE" id="PS50987"/>
    </source>
</evidence>
<feature type="domain" description="HTH arsR-type" evidence="5">
    <location>
        <begin position="30"/>
        <end position="123"/>
    </location>
</feature>
<evidence type="ECO:0000256" key="2">
    <source>
        <dbReference type="ARBA" id="ARBA00023125"/>
    </source>
</evidence>
<dbReference type="Proteomes" id="UP000244903">
    <property type="component" value="Chromosome"/>
</dbReference>
<dbReference type="InterPro" id="IPR036388">
    <property type="entry name" value="WH-like_DNA-bd_sf"/>
</dbReference>
<dbReference type="SMART" id="SM00418">
    <property type="entry name" value="HTH_ARSR"/>
    <property type="match status" value="1"/>
</dbReference>
<dbReference type="GO" id="GO:0003700">
    <property type="term" value="F:DNA-binding transcription factor activity"/>
    <property type="evidence" value="ECO:0007669"/>
    <property type="project" value="InterPro"/>
</dbReference>
<evidence type="ECO:0000313" key="7">
    <source>
        <dbReference type="Proteomes" id="UP000244903"/>
    </source>
</evidence>
<feature type="region of interest" description="Disordered" evidence="4">
    <location>
        <begin position="1"/>
        <end position="32"/>
    </location>
</feature>
<protein>
    <submittedName>
        <fullName evidence="6">Transcriptional regulator</fullName>
    </submittedName>
</protein>
<dbReference type="InterPro" id="IPR036390">
    <property type="entry name" value="WH_DNA-bd_sf"/>
</dbReference>
<keyword evidence="3" id="KW-0804">Transcription</keyword>
<evidence type="ECO:0000256" key="3">
    <source>
        <dbReference type="ARBA" id="ARBA00023163"/>
    </source>
</evidence>
<proteinExistence type="predicted"/>
<sequence>MASGPESPADPGPAADIHDPGPHADPVPLPPQHVVSAAGELLRALSAPLRIAIVLQLREGPRCVHELVDALGVAQPLVSQHLRVLKSSNVVSAHRRGREIRYELLDDHLLHIVEAAVGHAGEE</sequence>
<dbReference type="CDD" id="cd00090">
    <property type="entry name" value="HTH_ARSR"/>
    <property type="match status" value="1"/>
</dbReference>
<evidence type="ECO:0000313" key="6">
    <source>
        <dbReference type="EMBL" id="AWH95081.1"/>
    </source>
</evidence>
<dbReference type="EMBL" id="CP015453">
    <property type="protein sequence ID" value="AWH95081.1"/>
    <property type="molecule type" value="Genomic_DNA"/>
</dbReference>
<accession>A0AAD0NN15</accession>
<dbReference type="KEGG" id="dpc:A6048_05840"/>
<dbReference type="InterPro" id="IPR011991">
    <property type="entry name" value="ArsR-like_HTH"/>
</dbReference>
<dbReference type="AlphaFoldDB" id="A0AAD0NN15"/>
<keyword evidence="7" id="KW-1185">Reference proteome</keyword>
<evidence type="ECO:0000256" key="4">
    <source>
        <dbReference type="SAM" id="MobiDB-lite"/>
    </source>
</evidence>
<dbReference type="PANTHER" id="PTHR43132:SF6">
    <property type="entry name" value="HTH-TYPE TRANSCRIPTIONAL REPRESSOR CZRA"/>
    <property type="match status" value="1"/>
</dbReference>
<dbReference type="PROSITE" id="PS50987">
    <property type="entry name" value="HTH_ARSR_2"/>
    <property type="match status" value="1"/>
</dbReference>
<dbReference type="PRINTS" id="PR00778">
    <property type="entry name" value="HTHARSR"/>
</dbReference>
<evidence type="ECO:0000256" key="1">
    <source>
        <dbReference type="ARBA" id="ARBA00023015"/>
    </source>
</evidence>
<dbReference type="PANTHER" id="PTHR43132">
    <property type="entry name" value="ARSENICAL RESISTANCE OPERON REPRESSOR ARSR-RELATED"/>
    <property type="match status" value="1"/>
</dbReference>
<dbReference type="GO" id="GO:0003677">
    <property type="term" value="F:DNA binding"/>
    <property type="evidence" value="ECO:0007669"/>
    <property type="project" value="UniProtKB-KW"/>
</dbReference>
<dbReference type="InterPro" id="IPR051011">
    <property type="entry name" value="Metal_resp_trans_reg"/>
</dbReference>
<gene>
    <name evidence="6" type="ORF">A6048_05840</name>
</gene>
<keyword evidence="2" id="KW-0238">DNA-binding</keyword>
<dbReference type="SUPFAM" id="SSF46785">
    <property type="entry name" value="Winged helix' DNA-binding domain"/>
    <property type="match status" value="1"/>
</dbReference>
<name>A0AAD0NN15_9ACTN</name>
<dbReference type="NCBIfam" id="NF033788">
    <property type="entry name" value="HTH_metalloreg"/>
    <property type="match status" value="1"/>
</dbReference>
<reference evidence="6 7" key="1">
    <citation type="submission" date="2016-04" db="EMBL/GenBank/DDBJ databases">
        <title>Complete genome sequence of the haloalkaliphilic hydrocarbon-degrading bacterium Dietzia psychralcaliphila ILA-1T, isolated from a drain of a fish product-processing plant.</title>
        <authorList>
            <person name="Zhao J."/>
            <person name="Hu B."/>
            <person name="Geng S."/>
            <person name="Nie Y."/>
            <person name="Tang Y."/>
        </authorList>
    </citation>
    <scope>NUCLEOTIDE SEQUENCE [LARGE SCALE GENOMIC DNA]</scope>
    <source>
        <strain evidence="6 7">ILA-1</strain>
    </source>
</reference>